<keyword evidence="6" id="KW-1185">Reference proteome</keyword>
<dbReference type="RefSeq" id="WP_092670454.1">
    <property type="nucleotide sequence ID" value="NZ_BMDN01000006.1"/>
</dbReference>
<dbReference type="AlphaFoldDB" id="A0A1H1SMS8"/>
<dbReference type="Proteomes" id="UP000199482">
    <property type="component" value="Chromosome I"/>
</dbReference>
<reference evidence="4" key="2">
    <citation type="submission" date="2016-10" db="EMBL/GenBank/DDBJ databases">
        <authorList>
            <person name="de Groot N.N."/>
        </authorList>
    </citation>
    <scope>NUCLEOTIDE SEQUENCE [LARGE SCALE GENOMIC DNA]</scope>
    <source>
        <strain evidence="4">CPCC 202695</strain>
    </source>
</reference>
<evidence type="ECO:0000313" key="4">
    <source>
        <dbReference type="EMBL" id="SDS49138.1"/>
    </source>
</evidence>
<dbReference type="InterPro" id="IPR015947">
    <property type="entry name" value="PUA-like_sf"/>
</dbReference>
<evidence type="ECO:0000313" key="3">
    <source>
        <dbReference type="EMBL" id="MCP2369049.1"/>
    </source>
</evidence>
<evidence type="ECO:0000313" key="5">
    <source>
        <dbReference type="Proteomes" id="UP000199482"/>
    </source>
</evidence>
<dbReference type="SUPFAM" id="SSF88697">
    <property type="entry name" value="PUA domain-like"/>
    <property type="match status" value="1"/>
</dbReference>
<dbReference type="Pfam" id="PF01878">
    <property type="entry name" value="EVE"/>
    <property type="match status" value="1"/>
</dbReference>
<evidence type="ECO:0000256" key="1">
    <source>
        <dbReference type="HAMAP-Rule" id="MF_00771"/>
    </source>
</evidence>
<dbReference type="Proteomes" id="UP000893823">
    <property type="component" value="Unassembled WGS sequence"/>
</dbReference>
<reference evidence="5" key="1">
    <citation type="submission" date="2016-10" db="EMBL/GenBank/DDBJ databases">
        <authorList>
            <person name="Varghese N."/>
            <person name="Submissions S."/>
        </authorList>
    </citation>
    <scope>NUCLEOTIDE SEQUENCE [LARGE SCALE GENOMIC DNA]</scope>
    <source>
        <strain evidence="5">CPCC 202695</strain>
    </source>
</reference>
<dbReference type="InterPro" id="IPR022996">
    <property type="entry name" value="UPF0310"/>
</dbReference>
<evidence type="ECO:0000313" key="6">
    <source>
        <dbReference type="Proteomes" id="UP000893823"/>
    </source>
</evidence>
<accession>A0A1H1SMS8</accession>
<evidence type="ECO:0000259" key="2">
    <source>
        <dbReference type="Pfam" id="PF01878"/>
    </source>
</evidence>
<sequence length="147" mass="16422">MTRYWLGVVQQDHVLLGVEWGIAQTNHGKRGGVQRMRPGDGFVYYSPRASFPDGEPLREFTAIGRVADGDVYQAEADANHMAGFRPWRRDVRYADATSAPIAPLLHVLDLTRDDPNWGLKLRRGHLEITEHDFGVIARAMGADEPVG</sequence>
<reference evidence="3" key="3">
    <citation type="submission" date="2022-06" db="EMBL/GenBank/DDBJ databases">
        <title>Genomic Encyclopedia of Type Strains, Phase III (KMG-III): the genomes of soil and plant-associated and newly described type strains.</title>
        <authorList>
            <person name="Whitman W."/>
        </authorList>
    </citation>
    <scope>NUCLEOTIDE SEQUENCE</scope>
    <source>
        <strain evidence="3">CPCC 202695</strain>
    </source>
</reference>
<protein>
    <recommendedName>
        <fullName evidence="1">UPF0310 protein BCL57_003228</fullName>
    </recommendedName>
</protein>
<feature type="domain" description="EVE" evidence="2">
    <location>
        <begin position="3"/>
        <end position="138"/>
    </location>
</feature>
<dbReference type="CDD" id="cd21132">
    <property type="entry name" value="EVE-like"/>
    <property type="match status" value="1"/>
</dbReference>
<proteinExistence type="inferred from homology"/>
<dbReference type="EMBL" id="LT629755">
    <property type="protein sequence ID" value="SDS49138.1"/>
    <property type="molecule type" value="Genomic_DNA"/>
</dbReference>
<dbReference type="EMBL" id="SODL02000006">
    <property type="protein sequence ID" value="MCP2369049.1"/>
    <property type="molecule type" value="Genomic_DNA"/>
</dbReference>
<comment type="similarity">
    <text evidence="1">Belongs to the UPF0310 family.</text>
</comment>
<gene>
    <name evidence="3" type="ORF">BCL57_003228</name>
    <name evidence="4" type="ORF">SAMN04489721_1407</name>
</gene>
<dbReference type="InterPro" id="IPR002740">
    <property type="entry name" value="EVE_domain"/>
</dbReference>
<dbReference type="NCBIfam" id="NF002616">
    <property type="entry name" value="PRK02268.1-2"/>
    <property type="match status" value="1"/>
</dbReference>
<name>A0A1H1SMS8_9MICO</name>
<dbReference type="Gene3D" id="3.10.590.10">
    <property type="entry name" value="ph1033 like domains"/>
    <property type="match status" value="1"/>
</dbReference>
<dbReference type="HAMAP" id="MF_00771">
    <property type="entry name" value="UPF0310"/>
    <property type="match status" value="1"/>
</dbReference>
<organism evidence="4 5">
    <name type="scientific">Agromyces flavus</name>
    <dbReference type="NCBI Taxonomy" id="589382"/>
    <lineage>
        <taxon>Bacteria</taxon>
        <taxon>Bacillati</taxon>
        <taxon>Actinomycetota</taxon>
        <taxon>Actinomycetes</taxon>
        <taxon>Micrococcales</taxon>
        <taxon>Microbacteriaceae</taxon>
        <taxon>Agromyces</taxon>
    </lineage>
</organism>